<evidence type="ECO:0008006" key="4">
    <source>
        <dbReference type="Google" id="ProtNLM"/>
    </source>
</evidence>
<proteinExistence type="predicted"/>
<comment type="caution">
    <text evidence="2">The sequence shown here is derived from an EMBL/GenBank/DDBJ whole genome shotgun (WGS) entry which is preliminary data.</text>
</comment>
<reference evidence="2 3" key="1">
    <citation type="submission" date="2022-02" db="EMBL/GenBank/DDBJ databases">
        <title>Comparative genomics of the first Antarctic Pseudomonas spp. capable of biotransforming 2,4,6-Trinitrotoluene.</title>
        <authorList>
            <person name="Cabrera M.A."/>
            <person name="Marquez S.L."/>
            <person name="Perez-Donoso J.M."/>
        </authorList>
    </citation>
    <scope>NUCLEOTIDE SEQUENCE [LARGE SCALE GENOMIC DNA]</scope>
    <source>
        <strain evidence="2 3">TNT11</strain>
    </source>
</reference>
<evidence type="ECO:0000313" key="2">
    <source>
        <dbReference type="EMBL" id="MCK1784820.1"/>
    </source>
</evidence>
<dbReference type="PROSITE" id="PS51257">
    <property type="entry name" value="PROKAR_LIPOPROTEIN"/>
    <property type="match status" value="1"/>
</dbReference>
<name>A0ABT0EGH7_9PSED</name>
<dbReference type="RefSeq" id="WP_247399911.1">
    <property type="nucleotide sequence ID" value="NZ_JAKNRV010000075.1"/>
</dbReference>
<evidence type="ECO:0000256" key="1">
    <source>
        <dbReference type="SAM" id="SignalP"/>
    </source>
</evidence>
<feature type="signal peptide" evidence="1">
    <location>
        <begin position="1"/>
        <end position="23"/>
    </location>
</feature>
<dbReference type="EMBL" id="JAKNRV010000075">
    <property type="protein sequence ID" value="MCK1784820.1"/>
    <property type="molecule type" value="Genomic_DNA"/>
</dbReference>
<sequence length="324" mass="35396">MKMIRFVVVAVYLALTGCATNMATVGAFSKSTQELAGQSVDMLTKYSGQCSKRIAIINHEKAVLDQAEVYWKNTRGINASDSAQPVATIGKARKSLQPYQDGLITNCPGQAAKLTAARSIGDVLLNYGVALQSLSADEFVAYNPKLDEIPSSLAKLPGTSGQPLLDENQIGAVRELTKLVYRVSILSYRQKQLEQAMGPEQRKQLLNVIQSLSYLTSSYLEGLEKEKIELGLLSSDLDALMLERVLPEPLSVTEVQRQLSVEVTDVEKRQEAMKAYVVALGKFVGGFDSAAESIHEPSDKEIAKEVIEFGKSVYRVQAALDKAF</sequence>
<keyword evidence="3" id="KW-1185">Reference proteome</keyword>
<evidence type="ECO:0000313" key="3">
    <source>
        <dbReference type="Proteomes" id="UP001317085"/>
    </source>
</evidence>
<dbReference type="Proteomes" id="UP001317085">
    <property type="component" value="Unassembled WGS sequence"/>
</dbReference>
<gene>
    <name evidence="2" type="ORF">L9Z73_10790</name>
</gene>
<keyword evidence="1" id="KW-0732">Signal</keyword>
<protein>
    <recommendedName>
        <fullName evidence="4">Imelysin-like domain-containing protein</fullName>
    </recommendedName>
</protein>
<organism evidence="2 3">
    <name type="scientific">Pseudomonas emilianonis</name>
    <dbReference type="NCBI Taxonomy" id="2915812"/>
    <lineage>
        <taxon>Bacteria</taxon>
        <taxon>Pseudomonadati</taxon>
        <taxon>Pseudomonadota</taxon>
        <taxon>Gammaproteobacteria</taxon>
        <taxon>Pseudomonadales</taxon>
        <taxon>Pseudomonadaceae</taxon>
        <taxon>Pseudomonas</taxon>
    </lineage>
</organism>
<feature type="chain" id="PRO_5046152538" description="Imelysin-like domain-containing protein" evidence="1">
    <location>
        <begin position="24"/>
        <end position="324"/>
    </location>
</feature>
<accession>A0ABT0EGH7</accession>